<evidence type="ECO:0000313" key="3">
    <source>
        <dbReference type="EMBL" id="JAS38886.1"/>
    </source>
</evidence>
<reference evidence="3" key="1">
    <citation type="submission" date="2015-11" db="EMBL/GenBank/DDBJ databases">
        <title>De novo transcriptome assembly of four potential Pierce s Disease insect vectors from Arizona vineyards.</title>
        <authorList>
            <person name="Tassone E.E."/>
        </authorList>
    </citation>
    <scope>NUCLEOTIDE SEQUENCE</scope>
</reference>
<name>A0A1B6ELT6_9HEMI</name>
<dbReference type="AlphaFoldDB" id="A0A1B6ELT6"/>
<feature type="compositionally biased region" description="Acidic residues" evidence="1">
    <location>
        <begin position="439"/>
        <end position="475"/>
    </location>
</feature>
<accession>A0A1B6ELT6</accession>
<gene>
    <name evidence="3" type="ORF">g.24127</name>
</gene>
<keyword evidence="2" id="KW-0732">Signal</keyword>
<proteinExistence type="predicted"/>
<feature type="region of interest" description="Disordered" evidence="1">
    <location>
        <begin position="314"/>
        <end position="481"/>
    </location>
</feature>
<feature type="compositionally biased region" description="Basic and acidic residues" evidence="1">
    <location>
        <begin position="366"/>
        <end position="377"/>
    </location>
</feature>
<feature type="chain" id="PRO_5008582202" evidence="2">
    <location>
        <begin position="25"/>
        <end position="481"/>
    </location>
</feature>
<feature type="compositionally biased region" description="Basic residues" evidence="1">
    <location>
        <begin position="382"/>
        <end position="397"/>
    </location>
</feature>
<feature type="compositionally biased region" description="Basic residues" evidence="1">
    <location>
        <begin position="324"/>
        <end position="365"/>
    </location>
</feature>
<feature type="compositionally biased region" description="Basic and acidic residues" evidence="1">
    <location>
        <begin position="314"/>
        <end position="323"/>
    </location>
</feature>
<sequence length="481" mass="56595">MAATVKHTTILVVVRAFIHLHAEAAQLGRNREIAESARYDQEKSGIHLDTLQGRNQAAETFLEVEAPLEKQSQYTNFNRKIENSKLWQKLKTQLHKVKLEFPKTDPLIKKDNDGPRQNYRVKTQTKLSEKQQEQQPPDQQLRPKREVVIHPQLKPEMVMQPRIEMPMEKDAEEKKQNALLNFHFYNPSIYYPDVIDTLANNTGSYQEKLSQNRGKRQILYLLDGRGVPLLFRPVRTTPNPFIRQTNIEDYEIVRPNLGEEFRPIAGDDADADSSDVESSYQLKMAQVLSRYLRNIKLQIGQSYPIELLSYDKSKDHQMKEDKHIRVKRKMSRFRRDRKQLTRKKKIGRRKKTKVRRAPIKKRRWYDKRQKGPKKGDGTYRGGRGRKPRQHKRPRHYKPPQNETSDYDYYDAEGKARFPSEETTESSDDALESGEGGKENDEESDEYEEDDEDKDSDDSENEYDEDDVNEDEEEEVKVEKKM</sequence>
<feature type="non-terminal residue" evidence="3">
    <location>
        <position position="481"/>
    </location>
</feature>
<feature type="signal peptide" evidence="2">
    <location>
        <begin position="1"/>
        <end position="24"/>
    </location>
</feature>
<dbReference type="EMBL" id="GECZ01030883">
    <property type="protein sequence ID" value="JAS38886.1"/>
    <property type="molecule type" value="Transcribed_RNA"/>
</dbReference>
<feature type="compositionally biased region" description="Acidic residues" evidence="1">
    <location>
        <begin position="421"/>
        <end position="431"/>
    </location>
</feature>
<protein>
    <submittedName>
        <fullName evidence="3">Uncharacterized protein</fullName>
    </submittedName>
</protein>
<organism evidence="3">
    <name type="scientific">Cuerna arida</name>
    <dbReference type="NCBI Taxonomy" id="1464854"/>
    <lineage>
        <taxon>Eukaryota</taxon>
        <taxon>Metazoa</taxon>
        <taxon>Ecdysozoa</taxon>
        <taxon>Arthropoda</taxon>
        <taxon>Hexapoda</taxon>
        <taxon>Insecta</taxon>
        <taxon>Pterygota</taxon>
        <taxon>Neoptera</taxon>
        <taxon>Paraneoptera</taxon>
        <taxon>Hemiptera</taxon>
        <taxon>Auchenorrhyncha</taxon>
        <taxon>Membracoidea</taxon>
        <taxon>Cicadellidae</taxon>
        <taxon>Cicadellinae</taxon>
        <taxon>Proconiini</taxon>
        <taxon>Cuerna</taxon>
    </lineage>
</organism>
<evidence type="ECO:0000256" key="2">
    <source>
        <dbReference type="SAM" id="SignalP"/>
    </source>
</evidence>
<evidence type="ECO:0000256" key="1">
    <source>
        <dbReference type="SAM" id="MobiDB-lite"/>
    </source>
</evidence>
<feature type="region of interest" description="Disordered" evidence="1">
    <location>
        <begin position="123"/>
        <end position="144"/>
    </location>
</feature>